<dbReference type="OrthoDB" id="9798669at2"/>
<dbReference type="PANTHER" id="PTHR48079:SF6">
    <property type="entry name" value="NAD(P)-BINDING DOMAIN-CONTAINING PROTEIN-RELATED"/>
    <property type="match status" value="1"/>
</dbReference>
<dbReference type="GO" id="GO:0004029">
    <property type="term" value="F:aldehyde dehydrogenase (NAD+) activity"/>
    <property type="evidence" value="ECO:0007669"/>
    <property type="project" value="TreeGrafter"/>
</dbReference>
<dbReference type="RefSeq" id="WP_015795403.1">
    <property type="nucleotide sequence ID" value="NC_013131.1"/>
</dbReference>
<dbReference type="STRING" id="479433.Caci_6834"/>
<accession>C7Q1X4</accession>
<dbReference type="PANTHER" id="PTHR48079">
    <property type="entry name" value="PROTEIN YEEZ"/>
    <property type="match status" value="1"/>
</dbReference>
<gene>
    <name evidence="2" type="ordered locus">Caci_6834</name>
</gene>
<reference evidence="2 3" key="1">
    <citation type="journal article" date="2009" name="Stand. Genomic Sci.">
        <title>Complete genome sequence of Catenulispora acidiphila type strain (ID 139908).</title>
        <authorList>
            <person name="Copeland A."/>
            <person name="Lapidus A."/>
            <person name="Glavina Del Rio T."/>
            <person name="Nolan M."/>
            <person name="Lucas S."/>
            <person name="Chen F."/>
            <person name="Tice H."/>
            <person name="Cheng J.F."/>
            <person name="Bruce D."/>
            <person name="Goodwin L."/>
            <person name="Pitluck S."/>
            <person name="Mikhailova N."/>
            <person name="Pati A."/>
            <person name="Ivanova N."/>
            <person name="Mavromatis K."/>
            <person name="Chen A."/>
            <person name="Palaniappan K."/>
            <person name="Chain P."/>
            <person name="Land M."/>
            <person name="Hauser L."/>
            <person name="Chang Y.J."/>
            <person name="Jeffries C.D."/>
            <person name="Chertkov O."/>
            <person name="Brettin T."/>
            <person name="Detter J.C."/>
            <person name="Han C."/>
            <person name="Ali Z."/>
            <person name="Tindall B.J."/>
            <person name="Goker M."/>
            <person name="Bristow J."/>
            <person name="Eisen J.A."/>
            <person name="Markowitz V."/>
            <person name="Hugenholtz P."/>
            <person name="Kyrpides N.C."/>
            <person name="Klenk H.P."/>
        </authorList>
    </citation>
    <scope>NUCLEOTIDE SEQUENCE [LARGE SCALE GENOMIC DNA]</scope>
    <source>
        <strain evidence="3">DSM 44928 / JCM 14897 / NBRC 102108 / NRRL B-24433 / ID139908</strain>
    </source>
</reference>
<dbReference type="KEGG" id="cai:Caci_6834"/>
<sequence precursor="true">MATTSSTTSTTSASSALSASSAKPILVSGATGSVGSRLVPRLLAQGETVRALVRDPESDTALRLRTAGAELVVGDLATLDAAGFKDVVDGTAAVIHLAATFRDAPTPERATAVNTDASTALAEAALDAGVTRFVFASTNLVYGGGHPAPQAETAELGPIAWGGPYPESKVAAEKSLQDLRIRRGLDVRVVRLAFVYGDGDPHIEEFMKRPLDWHSSRRLQMVHHADVAQGVLLALRAEGLSGEVFNIADDSAATLAELYRFTGRELPAEMAERAVTEPWFGIVENTKARRVLGFRPLYPTMWQAVDAGVM</sequence>
<evidence type="ECO:0000313" key="2">
    <source>
        <dbReference type="EMBL" id="ACU75675.1"/>
    </source>
</evidence>
<dbReference type="SUPFAM" id="SSF51735">
    <property type="entry name" value="NAD(P)-binding Rossmann-fold domains"/>
    <property type="match status" value="1"/>
</dbReference>
<evidence type="ECO:0000313" key="3">
    <source>
        <dbReference type="Proteomes" id="UP000000851"/>
    </source>
</evidence>
<keyword evidence="3" id="KW-1185">Reference proteome</keyword>
<dbReference type="GO" id="GO:0005737">
    <property type="term" value="C:cytoplasm"/>
    <property type="evidence" value="ECO:0007669"/>
    <property type="project" value="TreeGrafter"/>
</dbReference>
<dbReference type="InterPro" id="IPR001509">
    <property type="entry name" value="Epimerase_deHydtase"/>
</dbReference>
<dbReference type="InterPro" id="IPR051783">
    <property type="entry name" value="NAD(P)-dependent_oxidoreduct"/>
</dbReference>
<dbReference type="InParanoid" id="C7Q1X4"/>
<dbReference type="eggNOG" id="COG0451">
    <property type="taxonomic scope" value="Bacteria"/>
</dbReference>
<dbReference type="Proteomes" id="UP000000851">
    <property type="component" value="Chromosome"/>
</dbReference>
<dbReference type="Pfam" id="PF01370">
    <property type="entry name" value="Epimerase"/>
    <property type="match status" value="1"/>
</dbReference>
<evidence type="ECO:0000259" key="1">
    <source>
        <dbReference type="Pfam" id="PF01370"/>
    </source>
</evidence>
<dbReference type="EMBL" id="CP001700">
    <property type="protein sequence ID" value="ACU75675.1"/>
    <property type="molecule type" value="Genomic_DNA"/>
</dbReference>
<proteinExistence type="predicted"/>
<dbReference type="HOGENOM" id="CLU_007383_6_1_11"/>
<name>C7Q1X4_CATAD</name>
<protein>
    <submittedName>
        <fullName evidence="2">NAD-dependent epimerase/dehydratase</fullName>
    </submittedName>
</protein>
<feature type="domain" description="NAD-dependent epimerase/dehydratase" evidence="1">
    <location>
        <begin position="25"/>
        <end position="248"/>
    </location>
</feature>
<dbReference type="Gene3D" id="3.40.50.720">
    <property type="entry name" value="NAD(P)-binding Rossmann-like Domain"/>
    <property type="match status" value="1"/>
</dbReference>
<dbReference type="AlphaFoldDB" id="C7Q1X4"/>
<dbReference type="InterPro" id="IPR036291">
    <property type="entry name" value="NAD(P)-bd_dom_sf"/>
</dbReference>
<organism evidence="2 3">
    <name type="scientific">Catenulispora acidiphila (strain DSM 44928 / JCM 14897 / NBRC 102108 / NRRL B-24433 / ID139908)</name>
    <dbReference type="NCBI Taxonomy" id="479433"/>
    <lineage>
        <taxon>Bacteria</taxon>
        <taxon>Bacillati</taxon>
        <taxon>Actinomycetota</taxon>
        <taxon>Actinomycetes</taxon>
        <taxon>Catenulisporales</taxon>
        <taxon>Catenulisporaceae</taxon>
        <taxon>Catenulispora</taxon>
    </lineage>
</organism>